<evidence type="ECO:0000313" key="5">
    <source>
        <dbReference type="Proteomes" id="UP000320333"/>
    </source>
</evidence>
<dbReference type="GO" id="GO:0098855">
    <property type="term" value="C:HCN channel complex"/>
    <property type="evidence" value="ECO:0007669"/>
    <property type="project" value="TreeGrafter"/>
</dbReference>
<feature type="compositionally biased region" description="Polar residues" evidence="1">
    <location>
        <begin position="269"/>
        <end position="285"/>
    </location>
</feature>
<evidence type="ECO:0000256" key="2">
    <source>
        <dbReference type="SAM" id="Phobius"/>
    </source>
</evidence>
<accession>A0A507EMA5</accession>
<dbReference type="PANTHER" id="PTHR45689">
    <property type="entry name" value="I[[H]] CHANNEL, ISOFORM E"/>
    <property type="match status" value="1"/>
</dbReference>
<dbReference type="Gene3D" id="2.60.120.10">
    <property type="entry name" value="Jelly Rolls"/>
    <property type="match status" value="1"/>
</dbReference>
<feature type="compositionally biased region" description="Basic and acidic residues" evidence="1">
    <location>
        <begin position="308"/>
        <end position="317"/>
    </location>
</feature>
<dbReference type="EMBL" id="QEAP01000516">
    <property type="protein sequence ID" value="TPX64952.1"/>
    <property type="molecule type" value="Genomic_DNA"/>
</dbReference>
<proteinExistence type="predicted"/>
<keyword evidence="2" id="KW-0472">Membrane</keyword>
<dbReference type="InterPro" id="IPR014710">
    <property type="entry name" value="RmlC-like_jellyroll"/>
</dbReference>
<dbReference type="Proteomes" id="UP000320333">
    <property type="component" value="Unassembled WGS sequence"/>
</dbReference>
<evidence type="ECO:0000313" key="4">
    <source>
        <dbReference type="EMBL" id="TPX64952.1"/>
    </source>
</evidence>
<gene>
    <name evidence="4" type="ORF">CcCBS67573_g08267</name>
</gene>
<dbReference type="GO" id="GO:0005249">
    <property type="term" value="F:voltage-gated potassium channel activity"/>
    <property type="evidence" value="ECO:0007669"/>
    <property type="project" value="TreeGrafter"/>
</dbReference>
<dbReference type="PROSITE" id="PS50042">
    <property type="entry name" value="CNMP_BINDING_3"/>
    <property type="match status" value="1"/>
</dbReference>
<dbReference type="OrthoDB" id="2021138at2759"/>
<dbReference type="PRINTS" id="PR00103">
    <property type="entry name" value="CAMPKINASE"/>
</dbReference>
<organism evidence="4 5">
    <name type="scientific">Chytriomyces confervae</name>
    <dbReference type="NCBI Taxonomy" id="246404"/>
    <lineage>
        <taxon>Eukaryota</taxon>
        <taxon>Fungi</taxon>
        <taxon>Fungi incertae sedis</taxon>
        <taxon>Chytridiomycota</taxon>
        <taxon>Chytridiomycota incertae sedis</taxon>
        <taxon>Chytridiomycetes</taxon>
        <taxon>Chytridiales</taxon>
        <taxon>Chytriomycetaceae</taxon>
        <taxon>Chytriomyces</taxon>
    </lineage>
</organism>
<feature type="region of interest" description="Disordered" evidence="1">
    <location>
        <begin position="199"/>
        <end position="218"/>
    </location>
</feature>
<dbReference type="InterPro" id="IPR018488">
    <property type="entry name" value="cNMP-bd_CS"/>
</dbReference>
<feature type="transmembrane region" description="Helical" evidence="2">
    <location>
        <begin position="508"/>
        <end position="527"/>
    </location>
</feature>
<feature type="transmembrane region" description="Helical" evidence="2">
    <location>
        <begin position="578"/>
        <end position="605"/>
    </location>
</feature>
<sequence>MNNEELHQFANDYRRLRSEMIEKSNQILSMFETAVRRSVTVQPSDEQINYLQFGLRITEGDYASNTDSQPPLQPALFSEGEKRPSARSLRASHAVNLNEGGEAGASLPKKIWEPLKRSLTSTQKTFDRNTFGSLQRDIVASGTREPERASTKQPEKVDTTSLFLVQPNQIIQVDESPNHRVPNGLSALKTQLSIVTEGNSQTSSCFSVEPPTSSNRLPELNFSAKLTQRASGQECGKALNDPSHTEQEDPSSSMDANASEDSAEYPLSVASSPKSEVQRQSSFHPSISRRRTRSVSCEVPSLPLPKRGSVETEKKETQVSLATPNIQSVRQSNKLDDPNMQPPNFLEYFLLFPAYDYKGRNVTIASLAAFGTINPVFHLNGIHPRSLFSNIWNLALGLIMFVLLWLIPFIAAYNPIYNICDVNFGDYSFDIREYEKARPTLPVWVGHWMKSKFLINLQAVSQLHFEFVLFISLIRCFKLWHNFYQCPTMIHAAWRLDEVAETSISRTLSLIGGIFWFIHCNSCTIFLMGRMSGFVGWSVMWPLVDSATLFETYIWTYYKAVGNMFPTSFNPWSAAEQIASLIYIVLAAVVYAIFLGAISSTVMAMNPSGRLFEQKVGELRDYIRSKDLSKETEVRLLTYYETRYRGKYFEEDSLLADLNDSLKAEILLQNTRGLIMNVPFLKRTAGDGRDELFMGRIAAALRSISYIAGDYVTKQGDSGSDMYLIFHGKAEVYVNERLAVTLGAGAYFGEVGLIAKTLRTATVKAVLPSLMYRLTYIDFHKILDDFTDMKRRMDMLADEREKVVKLEELNKIAIF</sequence>
<feature type="transmembrane region" description="Helical" evidence="2">
    <location>
        <begin position="539"/>
        <end position="558"/>
    </location>
</feature>
<feature type="region of interest" description="Disordered" evidence="1">
    <location>
        <begin position="62"/>
        <end position="87"/>
    </location>
</feature>
<dbReference type="GO" id="GO:0003254">
    <property type="term" value="P:regulation of membrane depolarization"/>
    <property type="evidence" value="ECO:0007669"/>
    <property type="project" value="TreeGrafter"/>
</dbReference>
<name>A0A507EMA5_9FUNG</name>
<feature type="region of interest" description="Disordered" evidence="1">
    <location>
        <begin position="228"/>
        <end position="321"/>
    </location>
</feature>
<protein>
    <recommendedName>
        <fullName evidence="3">Cyclic nucleotide-binding domain-containing protein</fullName>
    </recommendedName>
</protein>
<feature type="compositionally biased region" description="Polar residues" evidence="1">
    <location>
        <begin position="250"/>
        <end position="260"/>
    </location>
</feature>
<evidence type="ECO:0000256" key="1">
    <source>
        <dbReference type="SAM" id="MobiDB-lite"/>
    </source>
</evidence>
<dbReference type="InterPro" id="IPR000595">
    <property type="entry name" value="cNMP-bd_dom"/>
</dbReference>
<reference evidence="4 5" key="1">
    <citation type="journal article" date="2019" name="Sci. Rep.">
        <title>Comparative genomics of chytrid fungi reveal insights into the obligate biotrophic and pathogenic lifestyle of Synchytrium endobioticum.</title>
        <authorList>
            <person name="van de Vossenberg B.T.L.H."/>
            <person name="Warris S."/>
            <person name="Nguyen H.D.T."/>
            <person name="van Gent-Pelzer M.P.E."/>
            <person name="Joly D.L."/>
            <person name="van de Geest H.C."/>
            <person name="Bonants P.J.M."/>
            <person name="Smith D.S."/>
            <person name="Levesque C.A."/>
            <person name="van der Lee T.A.J."/>
        </authorList>
    </citation>
    <scope>NUCLEOTIDE SEQUENCE [LARGE SCALE GENOMIC DNA]</scope>
    <source>
        <strain evidence="4 5">CBS 675.73</strain>
    </source>
</reference>
<dbReference type="InterPro" id="IPR018490">
    <property type="entry name" value="cNMP-bd_dom_sf"/>
</dbReference>
<comment type="caution">
    <text evidence="4">The sequence shown here is derived from an EMBL/GenBank/DDBJ whole genome shotgun (WGS) entry which is preliminary data.</text>
</comment>
<dbReference type="SMART" id="SM00100">
    <property type="entry name" value="cNMP"/>
    <property type="match status" value="1"/>
</dbReference>
<dbReference type="AlphaFoldDB" id="A0A507EMA5"/>
<dbReference type="PROSITE" id="PS00889">
    <property type="entry name" value="CNMP_BINDING_2"/>
    <property type="match status" value="1"/>
</dbReference>
<feature type="compositionally biased region" description="Polar residues" evidence="1">
    <location>
        <begin position="199"/>
        <end position="216"/>
    </location>
</feature>
<dbReference type="InterPro" id="IPR051413">
    <property type="entry name" value="K/Na_HCN_channel"/>
</dbReference>
<dbReference type="Gene3D" id="1.10.287.630">
    <property type="entry name" value="Helix hairpin bin"/>
    <property type="match status" value="1"/>
</dbReference>
<dbReference type="Pfam" id="PF00027">
    <property type="entry name" value="cNMP_binding"/>
    <property type="match status" value="1"/>
</dbReference>
<dbReference type="PANTHER" id="PTHR45689:SF5">
    <property type="entry name" value="I[[H]] CHANNEL, ISOFORM E"/>
    <property type="match status" value="1"/>
</dbReference>
<feature type="domain" description="Cyclic nucleotide-binding" evidence="3">
    <location>
        <begin position="696"/>
        <end position="793"/>
    </location>
</feature>
<keyword evidence="2" id="KW-1133">Transmembrane helix</keyword>
<dbReference type="SUPFAM" id="SSF51206">
    <property type="entry name" value="cAMP-binding domain-like"/>
    <property type="match status" value="1"/>
</dbReference>
<keyword evidence="5" id="KW-1185">Reference proteome</keyword>
<keyword evidence="2" id="KW-0812">Transmembrane</keyword>
<evidence type="ECO:0000259" key="3">
    <source>
        <dbReference type="PROSITE" id="PS50042"/>
    </source>
</evidence>
<dbReference type="CDD" id="cd00038">
    <property type="entry name" value="CAP_ED"/>
    <property type="match status" value="1"/>
</dbReference>
<feature type="transmembrane region" description="Helical" evidence="2">
    <location>
        <begin position="391"/>
        <end position="413"/>
    </location>
</feature>
<dbReference type="GO" id="GO:0035725">
    <property type="term" value="P:sodium ion transmembrane transport"/>
    <property type="evidence" value="ECO:0007669"/>
    <property type="project" value="TreeGrafter"/>
</dbReference>